<evidence type="ECO:0000259" key="3">
    <source>
        <dbReference type="Pfam" id="PF12000"/>
    </source>
</evidence>
<dbReference type="SUPFAM" id="SSF53756">
    <property type="entry name" value="UDP-Glycosyltransferase/glycogen phosphorylase"/>
    <property type="match status" value="1"/>
</dbReference>
<dbReference type="InterPro" id="IPR001296">
    <property type="entry name" value="Glyco_trans_1"/>
</dbReference>
<dbReference type="Pfam" id="PF00534">
    <property type="entry name" value="Glycos_transf_1"/>
    <property type="match status" value="1"/>
</dbReference>
<feature type="domain" description="Glycosyl transferase family 4" evidence="3">
    <location>
        <begin position="30"/>
        <end position="193"/>
    </location>
</feature>
<dbReference type="PANTHER" id="PTHR46401">
    <property type="entry name" value="GLYCOSYLTRANSFERASE WBBK-RELATED"/>
    <property type="match status" value="1"/>
</dbReference>
<evidence type="ECO:0000313" key="5">
    <source>
        <dbReference type="Proteomes" id="UP001061302"/>
    </source>
</evidence>
<dbReference type="Gene3D" id="3.40.50.2000">
    <property type="entry name" value="Glycogen Phosphorylase B"/>
    <property type="match status" value="2"/>
</dbReference>
<evidence type="ECO:0000256" key="1">
    <source>
        <dbReference type="ARBA" id="ARBA00022679"/>
    </source>
</evidence>
<protein>
    <submittedName>
        <fullName evidence="4">Glycosyltransferase family 4 protein</fullName>
    </submittedName>
</protein>
<dbReference type="PANTHER" id="PTHR46401:SF2">
    <property type="entry name" value="GLYCOSYLTRANSFERASE WBBK-RELATED"/>
    <property type="match status" value="1"/>
</dbReference>
<organism evidence="4 5">
    <name type="scientific">Chitiniphilus purpureus</name>
    <dbReference type="NCBI Taxonomy" id="2981137"/>
    <lineage>
        <taxon>Bacteria</taxon>
        <taxon>Pseudomonadati</taxon>
        <taxon>Pseudomonadota</taxon>
        <taxon>Betaproteobacteria</taxon>
        <taxon>Neisseriales</taxon>
        <taxon>Chitinibacteraceae</taxon>
        <taxon>Chitiniphilus</taxon>
    </lineage>
</organism>
<dbReference type="InterPro" id="IPR022623">
    <property type="entry name" value="Glyco_trans_4"/>
</dbReference>
<dbReference type="EMBL" id="CP106753">
    <property type="protein sequence ID" value="UXY13917.1"/>
    <property type="molecule type" value="Genomic_DNA"/>
</dbReference>
<proteinExistence type="predicted"/>
<feature type="domain" description="Glycosyl transferase family 1" evidence="2">
    <location>
        <begin position="215"/>
        <end position="364"/>
    </location>
</feature>
<dbReference type="Proteomes" id="UP001061302">
    <property type="component" value="Chromosome"/>
</dbReference>
<keyword evidence="1" id="KW-0808">Transferase</keyword>
<sequence>MKKKDILFIHQNFPGQFRHVAAYLVKQSEYQVKALGQEQAPGLPDIELARYRVKRGPMPGTHHYIRPMEQAVLTGQAVAEILIQLKRQGFNPTVVIAHPGWGESLFVKEVFPTCKLVHYCEWYYRADGADVGFDPDHRVTLDDRARIRAKNAHQLLALDLCDIGIAPTQWQKSQFPEAYHHKIQVIHEGIDTDLAKPDLNACFTLSNGQVLTRNNSVITYVARNLEPYRGFPQFMHALELAQKQHATIEALIIGGDGVSYGRKPSDAANWREHMSRKVKLDPARTHFLGKLPYHQYLKALQISRAHVYLTYPFVLSWSLLEAIACGAPIIASDTAPVREFINDGENGTLVGFFKTDDIATAMTRQASASNSPYSKPVPAAKSNTIQWIMALGINVNAVTLK</sequence>
<evidence type="ECO:0000259" key="2">
    <source>
        <dbReference type="Pfam" id="PF00534"/>
    </source>
</evidence>
<reference evidence="4" key="1">
    <citation type="submission" date="2022-10" db="EMBL/GenBank/DDBJ databases">
        <title>Chitiniphilus purpureus sp. nov., a novel chitin-degrading bacterium isolated from crawfish pond sediment.</title>
        <authorList>
            <person name="Li K."/>
        </authorList>
    </citation>
    <scope>NUCLEOTIDE SEQUENCE</scope>
    <source>
        <strain evidence="4">CD1</strain>
    </source>
</reference>
<name>A0ABY6DHW7_9NEIS</name>
<accession>A0ABY6DHW7</accession>
<evidence type="ECO:0000313" key="4">
    <source>
        <dbReference type="EMBL" id="UXY13917.1"/>
    </source>
</evidence>
<gene>
    <name evidence="4" type="ORF">N8I74_11345</name>
</gene>
<dbReference type="CDD" id="cd03818">
    <property type="entry name" value="GT4_ExpC-like"/>
    <property type="match status" value="1"/>
</dbReference>
<dbReference type="RefSeq" id="WP_263123204.1">
    <property type="nucleotide sequence ID" value="NZ_CP106753.1"/>
</dbReference>
<dbReference type="Pfam" id="PF12000">
    <property type="entry name" value="Glyco_trans_4_3"/>
    <property type="match status" value="1"/>
</dbReference>
<keyword evidence="5" id="KW-1185">Reference proteome</keyword>